<feature type="domain" description="TiaS FLD" evidence="7">
    <location>
        <begin position="156"/>
        <end position="267"/>
    </location>
</feature>
<dbReference type="OrthoDB" id="39189at2157"/>
<evidence type="ECO:0000256" key="4">
    <source>
        <dbReference type="ARBA" id="ARBA00022741"/>
    </source>
</evidence>
<keyword evidence="4 6" id="KW-0547">Nucleotide-binding</keyword>
<dbReference type="Pfam" id="PF22641">
    <property type="entry name" value="TiaS_TCKD"/>
    <property type="match status" value="1"/>
</dbReference>
<keyword evidence="2 6" id="KW-0436">Ligase</keyword>
<evidence type="ECO:0000259" key="7">
    <source>
        <dbReference type="Pfam" id="PF08489"/>
    </source>
</evidence>
<evidence type="ECO:0000256" key="1">
    <source>
        <dbReference type="ARBA" id="ARBA00022490"/>
    </source>
</evidence>
<name>A0A0A7LE10_9ARCH</name>
<keyword evidence="11" id="KW-1185">Reference proteome</keyword>
<dbReference type="HOGENOM" id="CLU_675459_0_0_2"/>
<dbReference type="Pfam" id="PF23783">
    <property type="entry name" value="Zn_ribbon_TiaS"/>
    <property type="match status" value="1"/>
</dbReference>
<dbReference type="Pfam" id="PF08489">
    <property type="entry name" value="TiaS_FLD"/>
    <property type="match status" value="1"/>
</dbReference>
<comment type="catalytic activity">
    <reaction evidence="6">
        <text>cytidine(34) in tRNA(Ile2) + agmatine + ATP + H2O = 2-agmatinylcytidine(34) in tRNA(Ile2) + AMP + 2 phosphate + 2 H(+)</text>
        <dbReference type="Rhea" id="RHEA:43608"/>
        <dbReference type="Rhea" id="RHEA-COMP:10625"/>
        <dbReference type="Rhea" id="RHEA-COMP:10626"/>
        <dbReference type="ChEBI" id="CHEBI:15377"/>
        <dbReference type="ChEBI" id="CHEBI:15378"/>
        <dbReference type="ChEBI" id="CHEBI:30616"/>
        <dbReference type="ChEBI" id="CHEBI:43474"/>
        <dbReference type="ChEBI" id="CHEBI:58145"/>
        <dbReference type="ChEBI" id="CHEBI:82748"/>
        <dbReference type="ChEBI" id="CHEBI:83545"/>
        <dbReference type="ChEBI" id="CHEBI:456215"/>
        <dbReference type="EC" id="6.3.4.22"/>
    </reaction>
</comment>
<evidence type="ECO:0000256" key="3">
    <source>
        <dbReference type="ARBA" id="ARBA00022694"/>
    </source>
</evidence>
<dbReference type="InterPro" id="IPR024913">
    <property type="entry name" value="tRNA_Ile2__agm2C_synt"/>
</dbReference>
<evidence type="ECO:0000313" key="10">
    <source>
        <dbReference type="EMBL" id="AIZ57314.1"/>
    </source>
</evidence>
<dbReference type="PANTHER" id="PTHR40705:SF2">
    <property type="entry name" value="DUF1743 DOMAIN-CONTAINING PROTEIN"/>
    <property type="match status" value="1"/>
</dbReference>
<dbReference type="InterPro" id="IPR053870">
    <property type="entry name" value="TiaS-like_TCKD"/>
</dbReference>
<dbReference type="GO" id="GO:0005524">
    <property type="term" value="F:ATP binding"/>
    <property type="evidence" value="ECO:0007669"/>
    <property type="project" value="UniProtKB-KW"/>
</dbReference>
<evidence type="ECO:0000256" key="5">
    <source>
        <dbReference type="ARBA" id="ARBA00022840"/>
    </source>
</evidence>
<dbReference type="Gene3D" id="3.30.70.2200">
    <property type="match status" value="1"/>
</dbReference>
<feature type="domain" description="TiaS C-terminal zinc ribbon" evidence="9">
    <location>
        <begin position="365"/>
        <end position="403"/>
    </location>
</feature>
<dbReference type="Gene3D" id="3.90.600.20">
    <property type="match status" value="1"/>
</dbReference>
<keyword evidence="5 6" id="KW-0067">ATP-binding</keyword>
<feature type="domain" description="TiaS-like TCKD" evidence="8">
    <location>
        <begin position="2"/>
        <end position="155"/>
    </location>
</feature>
<evidence type="ECO:0000256" key="2">
    <source>
        <dbReference type="ARBA" id="ARBA00022598"/>
    </source>
</evidence>
<evidence type="ECO:0000256" key="6">
    <source>
        <dbReference type="HAMAP-Rule" id="MF_01892"/>
    </source>
</evidence>
<protein>
    <recommendedName>
        <fullName evidence="6">tRNA(Ile2) 2-agmatinylcytidine synthetase TiaS</fullName>
        <shortName evidence="6">tRNA(Ile2)-agm2C synthetase</shortName>
        <ecNumber evidence="6">6.3.4.22</ecNumber>
    </recommendedName>
    <alternativeName>
        <fullName evidence="6">tRNA(Ile2) agmatidine synthetase</fullName>
    </alternativeName>
</protein>
<dbReference type="GO" id="GO:0005737">
    <property type="term" value="C:cytoplasm"/>
    <property type="evidence" value="ECO:0007669"/>
    <property type="project" value="UniProtKB-SubCell"/>
</dbReference>
<dbReference type="InterPro" id="IPR055394">
    <property type="entry name" value="Zn_ribbon_TiaS"/>
</dbReference>
<evidence type="ECO:0000259" key="9">
    <source>
        <dbReference type="Pfam" id="PF23783"/>
    </source>
</evidence>
<dbReference type="PANTHER" id="PTHR40705">
    <property type="entry name" value="TRNA(ILE2) 2-AGMATINYLCYTIDINE SYNTHETASE TIAS"/>
    <property type="match status" value="1"/>
</dbReference>
<dbReference type="KEGG" id="mear:Mpt1_c14580"/>
<reference evidence="10 11" key="1">
    <citation type="journal article" date="2014" name="Appl. Environ. Microbiol.">
        <title>Comparative Genome Analysis of 'Candidatus Methanoplasma termitum' Indicates a New Mode of Energy Metabolism in the Seventh Order of Methanogens.</title>
        <authorList>
            <person name="Lang K."/>
            <person name="Schuldes J."/>
            <person name="Klingl A."/>
            <person name="Poehlein A."/>
            <person name="Daniel R."/>
            <person name="Brune A."/>
        </authorList>
    </citation>
    <scope>NUCLEOTIDE SEQUENCE [LARGE SCALE GENOMIC DNA]</scope>
    <source>
        <strain evidence="11">Mpt1</strain>
    </source>
</reference>
<dbReference type="EC" id="6.3.4.22" evidence="6"/>
<dbReference type="Gene3D" id="2.40.50.1010">
    <property type="match status" value="1"/>
</dbReference>
<evidence type="ECO:0000259" key="8">
    <source>
        <dbReference type="Pfam" id="PF22641"/>
    </source>
</evidence>
<sequence>MYVAVDDTDSLRGNCTTFLATEILSVLSKEMDLIGYPRLIRLNPAVPWKTRGNASLSMRFGKGRGKKTPVGSISGRDIFCFESATSYEPEEDHILDRIIPVIDRRREPDSDTGLIVSRRKPNPSLYWKGVRTILDKSAVEDEIERIGAFKFEAGCGRGIIGAACGMAWRPRASTLELLTYRPEARWGTERIFDPLSIREADRVLPSTFNSWEERTEKVAMVPGTPCPIMYGLRGNDPSELMKGKEIINSEPIERWMVFLTNQGTDDHIIYGAEELIPNRSYYVEGRIVKSRHISGGHVLTDMDTRYGRITVGAYEPSKEFRYLFDNLSEGDTIGVMGELREEPRTLNAEKVHVLGVSDKYEKVSNPICQSCGRTMESIGKGKGYRCRKCHTSAETPQTEKALRWIREGWYEPPAAARRHLSKPLKMTGTEPPLEFVNMRM</sequence>
<comment type="function">
    <text evidence="6">ATP-dependent agmatine transferase that catalyzes the formation of 2-agmatinylcytidine (agm2C) at the wobble position (C34) of tRNA(Ile2), converting the codon specificity from AUG to AUA.</text>
</comment>
<accession>A0A0A7LE10</accession>
<keyword evidence="1 6" id="KW-0963">Cytoplasm</keyword>
<dbReference type="Proteomes" id="UP000030787">
    <property type="component" value="Chromosome"/>
</dbReference>
<dbReference type="GO" id="GO:0002101">
    <property type="term" value="P:tRNA wobble cytosine modification"/>
    <property type="evidence" value="ECO:0007669"/>
    <property type="project" value="UniProtKB-UniRule"/>
</dbReference>
<gene>
    <name evidence="10" type="primary">tiaS2</name>
    <name evidence="6" type="synonym">tiaS</name>
    <name evidence="10" type="ORF">Mpt1_c14580</name>
</gene>
<dbReference type="HAMAP" id="MF_01892">
    <property type="entry name" value="tRNA_Ile2_agm2C_synt"/>
    <property type="match status" value="1"/>
</dbReference>
<dbReference type="InterPro" id="IPR013696">
    <property type="entry name" value="TiaS_FLD"/>
</dbReference>
<organism evidence="10 11">
    <name type="scientific">Candidatus Methanoplasma termitum</name>
    <dbReference type="NCBI Taxonomy" id="1577791"/>
    <lineage>
        <taxon>Archaea</taxon>
        <taxon>Methanobacteriati</taxon>
        <taxon>Thermoplasmatota</taxon>
        <taxon>Thermoplasmata</taxon>
        <taxon>Methanomassiliicoccales</taxon>
        <taxon>Methanomassiliicoccaceae</taxon>
        <taxon>Candidatus Methanoplasma</taxon>
    </lineage>
</organism>
<comment type="similarity">
    <text evidence="6">Belongs to the TiaS family.</text>
</comment>
<proteinExistence type="inferred from homology"/>
<dbReference type="EMBL" id="CP010070">
    <property type="protein sequence ID" value="AIZ57314.1"/>
    <property type="molecule type" value="Genomic_DNA"/>
</dbReference>
<dbReference type="GO" id="GO:0016879">
    <property type="term" value="F:ligase activity, forming carbon-nitrogen bonds"/>
    <property type="evidence" value="ECO:0007669"/>
    <property type="project" value="UniProtKB-UniRule"/>
</dbReference>
<comment type="subcellular location">
    <subcellularLocation>
        <location evidence="6">Cytoplasm</location>
    </subcellularLocation>
</comment>
<dbReference type="STRING" id="1577791.Mpt1_c14580"/>
<dbReference type="AlphaFoldDB" id="A0A0A7LE10"/>
<keyword evidence="3 6" id="KW-0819">tRNA processing</keyword>
<evidence type="ECO:0000313" key="11">
    <source>
        <dbReference type="Proteomes" id="UP000030787"/>
    </source>
</evidence>